<evidence type="ECO:0000256" key="1">
    <source>
        <dbReference type="ARBA" id="ARBA00023002"/>
    </source>
</evidence>
<proteinExistence type="inferred from homology"/>
<dbReference type="Pfam" id="PF02771">
    <property type="entry name" value="Acyl-CoA_dh_N"/>
    <property type="match status" value="1"/>
</dbReference>
<dbReference type="InParanoid" id="A0A2U3MWG2"/>
<dbReference type="InterPro" id="IPR036250">
    <property type="entry name" value="AcylCo_DH-like_C"/>
</dbReference>
<feature type="domain" description="Acyl-CoA dehydrogenase/oxidase N-terminal" evidence="3">
    <location>
        <begin position="48"/>
        <end position="142"/>
    </location>
</feature>
<dbReference type="GO" id="GO:0003995">
    <property type="term" value="F:acyl-CoA dehydrogenase activity"/>
    <property type="evidence" value="ECO:0007669"/>
    <property type="project" value="TreeGrafter"/>
</dbReference>
<protein>
    <submittedName>
        <fullName evidence="5">Dibenzothiophene desulfurization enzyme C</fullName>
    </submittedName>
</protein>
<dbReference type="OrthoDB" id="6184213at2"/>
<dbReference type="AlphaFoldDB" id="A0A2U3MWG2"/>
<dbReference type="InterPro" id="IPR037069">
    <property type="entry name" value="AcylCoA_DH/ox_N_sf"/>
</dbReference>
<evidence type="ECO:0000259" key="3">
    <source>
        <dbReference type="Pfam" id="PF02771"/>
    </source>
</evidence>
<feature type="domain" description="Acyl-CoA dehydrogenase C-terminal" evidence="4">
    <location>
        <begin position="263"/>
        <end position="399"/>
    </location>
</feature>
<dbReference type="InterPro" id="IPR013786">
    <property type="entry name" value="AcylCoA_DH/ox_N"/>
</dbReference>
<dbReference type="PANTHER" id="PTHR48083:SF19">
    <property type="entry name" value="FLAVIN-DEPENDENT MONOOXYGENASE, OXYGENASE SUBUNIT HSAA"/>
    <property type="match status" value="1"/>
</dbReference>
<dbReference type="GO" id="GO:0016712">
    <property type="term" value="F:oxidoreductase activity, acting on paired donors, with incorporation or reduction of molecular oxygen, reduced flavin or flavoprotein as one donor, and incorporation of one atom of oxygen"/>
    <property type="evidence" value="ECO:0007669"/>
    <property type="project" value="TreeGrafter"/>
</dbReference>
<dbReference type="Pfam" id="PF08028">
    <property type="entry name" value="Acyl-CoA_dh_2"/>
    <property type="match status" value="1"/>
</dbReference>
<dbReference type="Gene3D" id="2.40.110.10">
    <property type="entry name" value="Butyryl-CoA Dehydrogenase, subunit A, domain 2"/>
    <property type="match status" value="1"/>
</dbReference>
<name>A0A2U3MWG2_9GAMM</name>
<evidence type="ECO:0000313" key="6">
    <source>
        <dbReference type="Proteomes" id="UP000245974"/>
    </source>
</evidence>
<dbReference type="Proteomes" id="UP000245974">
    <property type="component" value="Unassembled WGS sequence"/>
</dbReference>
<dbReference type="SUPFAM" id="SSF47203">
    <property type="entry name" value="Acyl-CoA dehydrogenase C-terminal domain-like"/>
    <property type="match status" value="1"/>
</dbReference>
<dbReference type="RefSeq" id="WP_121973233.1">
    <property type="nucleotide sequence ID" value="NZ_OOGT01000026.1"/>
</dbReference>
<evidence type="ECO:0000313" key="5">
    <source>
        <dbReference type="EMBL" id="SPL69714.1"/>
    </source>
</evidence>
<dbReference type="GO" id="GO:0033539">
    <property type="term" value="P:fatty acid beta-oxidation using acyl-CoA dehydrogenase"/>
    <property type="evidence" value="ECO:0007669"/>
    <property type="project" value="TreeGrafter"/>
</dbReference>
<keyword evidence="1" id="KW-0560">Oxidoreductase</keyword>
<dbReference type="SUPFAM" id="SSF56645">
    <property type="entry name" value="Acyl-CoA dehydrogenase NM domain-like"/>
    <property type="match status" value="1"/>
</dbReference>
<reference evidence="6" key="1">
    <citation type="submission" date="2018-03" db="EMBL/GenBank/DDBJ databases">
        <authorList>
            <person name="Blom J."/>
        </authorList>
    </citation>
    <scope>NUCLEOTIDE SEQUENCE [LARGE SCALE GENOMIC DNA]</scope>
    <source>
        <strain evidence="6">KPC-SM-21</strain>
    </source>
</reference>
<evidence type="ECO:0000259" key="4">
    <source>
        <dbReference type="Pfam" id="PF08028"/>
    </source>
</evidence>
<keyword evidence="6" id="KW-1185">Reference proteome</keyword>
<dbReference type="Gene3D" id="1.10.540.10">
    <property type="entry name" value="Acyl-CoA dehydrogenase/oxidase, N-terminal domain"/>
    <property type="match status" value="1"/>
</dbReference>
<accession>A0A2U3MWG2</accession>
<dbReference type="GO" id="GO:0050660">
    <property type="term" value="F:flavin adenine dinucleotide binding"/>
    <property type="evidence" value="ECO:0007669"/>
    <property type="project" value="InterPro"/>
</dbReference>
<gene>
    <name evidence="5" type="primary">soxC_3</name>
    <name evidence="5" type="ORF">KPC_0892</name>
</gene>
<evidence type="ECO:0000256" key="2">
    <source>
        <dbReference type="ARBA" id="ARBA00049661"/>
    </source>
</evidence>
<sequence length="444" mass="49299">MNSLNDVALTTQLKHKKDIQSSQVYQVWGQGPSARYDTLASHFRPTFEKIKAGLAEREAQHILPFEQIQWLKDIGFTRLRLPETYNGFDATIPELFALLIELAEADANLPQALRVHFGFTEDVLISPNTDFQNFWLTQLSQGDIVGSAWSEGGNGSIENFSTRLSRKENGDVVLNGQKFYTTGSLYADWLDVGITDLDQQSSTILVAKQAKGVEVIDDWNGFGQVLTASGTSEFDNVVVNPEHILTDDVRFKYSAAYYQLIQLAIITGLARAATYDVSAAVESRTRNYTHANTSHVRNDPQILQIVGKIRGAAYTSTAIIEKNAQALQRAFDAAFQDNGLYEADANAIAELEIAQSQSIITDLVLNASTILFDALGASATDKKYALDRYWRNVRTLASHNPRIFKDRIVGDFSVNGTLPPYQWRIGRVDTNTITGTNFKNQKAG</sequence>
<dbReference type="InterPro" id="IPR050741">
    <property type="entry name" value="Acyl-CoA_dehydrogenase"/>
</dbReference>
<dbReference type="InterPro" id="IPR009100">
    <property type="entry name" value="AcylCoA_DH/oxidase_NM_dom_sf"/>
</dbReference>
<comment type="similarity">
    <text evidence="2">Belongs to the HpaH/HsaA monooxygenase family.</text>
</comment>
<dbReference type="PANTHER" id="PTHR48083">
    <property type="entry name" value="MEDIUM-CHAIN SPECIFIC ACYL-COA DEHYDROGENASE, MITOCHONDRIAL-RELATED"/>
    <property type="match status" value="1"/>
</dbReference>
<organism evidence="5 6">
    <name type="scientific">Acinetobacter stercoris</name>
    <dbReference type="NCBI Taxonomy" id="2126983"/>
    <lineage>
        <taxon>Bacteria</taxon>
        <taxon>Pseudomonadati</taxon>
        <taxon>Pseudomonadota</taxon>
        <taxon>Gammaproteobacteria</taxon>
        <taxon>Moraxellales</taxon>
        <taxon>Moraxellaceae</taxon>
        <taxon>Acinetobacter</taxon>
    </lineage>
</organism>
<dbReference type="InterPro" id="IPR013107">
    <property type="entry name" value="Acyl-CoA_DH_C"/>
</dbReference>
<dbReference type="Gene3D" id="1.20.140.10">
    <property type="entry name" value="Butyryl-CoA Dehydrogenase, subunit A, domain 3"/>
    <property type="match status" value="1"/>
</dbReference>
<dbReference type="GO" id="GO:0005737">
    <property type="term" value="C:cytoplasm"/>
    <property type="evidence" value="ECO:0007669"/>
    <property type="project" value="TreeGrafter"/>
</dbReference>
<dbReference type="EMBL" id="OOGT01000026">
    <property type="protein sequence ID" value="SPL69714.1"/>
    <property type="molecule type" value="Genomic_DNA"/>
</dbReference>
<dbReference type="InterPro" id="IPR046373">
    <property type="entry name" value="Acyl-CoA_Oxase/DH_mid-dom_sf"/>
</dbReference>